<reference evidence="4 5" key="1">
    <citation type="submission" date="2023-07" db="EMBL/GenBank/DDBJ databases">
        <title>Genomic Encyclopedia of Type Strains, Phase IV (KMG-IV): sequencing the most valuable type-strain genomes for metagenomic binning, comparative biology and taxonomic classification.</title>
        <authorList>
            <person name="Goeker M."/>
        </authorList>
    </citation>
    <scope>NUCLEOTIDE SEQUENCE [LARGE SCALE GENOMIC DNA]</scope>
    <source>
        <strain evidence="4 5">B6-8</strain>
    </source>
</reference>
<feature type="domain" description="Inosine/uridine-preferring nucleoside hydrolase" evidence="3">
    <location>
        <begin position="4"/>
        <end position="307"/>
    </location>
</feature>
<evidence type="ECO:0000256" key="1">
    <source>
        <dbReference type="ARBA" id="ARBA00022801"/>
    </source>
</evidence>
<organism evidence="4 5">
    <name type="scientific">Kaistia dalseonensis</name>
    <dbReference type="NCBI Taxonomy" id="410840"/>
    <lineage>
        <taxon>Bacteria</taxon>
        <taxon>Pseudomonadati</taxon>
        <taxon>Pseudomonadota</taxon>
        <taxon>Alphaproteobacteria</taxon>
        <taxon>Hyphomicrobiales</taxon>
        <taxon>Kaistiaceae</taxon>
        <taxon>Kaistia</taxon>
    </lineage>
</organism>
<name>A0ABU0H477_9HYPH</name>
<dbReference type="Proteomes" id="UP001241603">
    <property type="component" value="Unassembled WGS sequence"/>
</dbReference>
<dbReference type="EMBL" id="JAUSVO010000001">
    <property type="protein sequence ID" value="MDQ0436585.1"/>
    <property type="molecule type" value="Genomic_DNA"/>
</dbReference>
<evidence type="ECO:0000259" key="3">
    <source>
        <dbReference type="Pfam" id="PF01156"/>
    </source>
</evidence>
<dbReference type="Gene3D" id="3.90.245.10">
    <property type="entry name" value="Ribonucleoside hydrolase-like"/>
    <property type="match status" value="1"/>
</dbReference>
<evidence type="ECO:0000313" key="4">
    <source>
        <dbReference type="EMBL" id="MDQ0436585.1"/>
    </source>
</evidence>
<dbReference type="InterPro" id="IPR036452">
    <property type="entry name" value="Ribo_hydro-like"/>
</dbReference>
<dbReference type="PANTHER" id="PTHR12304">
    <property type="entry name" value="INOSINE-URIDINE PREFERRING NUCLEOSIDE HYDROLASE"/>
    <property type="match status" value="1"/>
</dbReference>
<protein>
    <submittedName>
        <fullName evidence="4">Purine nucleosidase/pyrimidine-specific ribonucleoside hydrolase</fullName>
        <ecNumber evidence="4">3.2.-.-</ecNumber>
        <ecNumber evidence="4">3.2.2.1</ecNumber>
    </submittedName>
</protein>
<dbReference type="InterPro" id="IPR001910">
    <property type="entry name" value="Inosine/uridine_hydrolase_dom"/>
</dbReference>
<proteinExistence type="predicted"/>
<comment type="caution">
    <text evidence="4">The sequence shown here is derived from an EMBL/GenBank/DDBJ whole genome shotgun (WGS) entry which is preliminary data.</text>
</comment>
<keyword evidence="5" id="KW-1185">Reference proteome</keyword>
<evidence type="ECO:0000256" key="2">
    <source>
        <dbReference type="ARBA" id="ARBA00023295"/>
    </source>
</evidence>
<dbReference type="RefSeq" id="WP_266347480.1">
    <property type="nucleotide sequence ID" value="NZ_JAPKNG010000001.1"/>
</dbReference>
<dbReference type="EC" id="3.2.-.-" evidence="4"/>
<dbReference type="SUPFAM" id="SSF53590">
    <property type="entry name" value="Nucleoside hydrolase"/>
    <property type="match status" value="1"/>
</dbReference>
<dbReference type="PANTHER" id="PTHR12304:SF4">
    <property type="entry name" value="URIDINE NUCLEOSIDASE"/>
    <property type="match status" value="1"/>
</dbReference>
<keyword evidence="1 4" id="KW-0378">Hydrolase</keyword>
<dbReference type="EC" id="3.2.2.1" evidence="4"/>
<evidence type="ECO:0000313" key="5">
    <source>
        <dbReference type="Proteomes" id="UP001241603"/>
    </source>
</evidence>
<accession>A0ABU0H477</accession>
<dbReference type="InterPro" id="IPR023186">
    <property type="entry name" value="IUNH"/>
</dbReference>
<sequence>MKPILIDCDPGIDDSVAIAFAMGSGKLAIRAITTVSGNLTADRCADNATRVLDRFSAPAIPVAMGPLKPLVRPYPRDPFSHGDDGLGELRLAPSTRAIDPRFAPDLIVETANAEGGDLTILALGPLTNIALATIKDPDLPRKVKELIIIGGAFGFQSEGSTRATGDNPASEWNIYVDPEAADIVFKAGFNLTALGLDVVTHSTIELGATDRKTLEAAATPAAEFLLGVVAFVERRGFKSYCGLIDSLAVAAAIDPAFVTLEDIQVAVETQSSLTLGQTVVDRRDNFRWTHLPTIKAASAVNATRFFELLVPSLCRPSASA</sequence>
<gene>
    <name evidence="4" type="ORF">QO014_000955</name>
</gene>
<dbReference type="GO" id="GO:0008477">
    <property type="term" value="F:purine nucleosidase activity"/>
    <property type="evidence" value="ECO:0007669"/>
    <property type="project" value="UniProtKB-EC"/>
</dbReference>
<dbReference type="Pfam" id="PF01156">
    <property type="entry name" value="IU_nuc_hydro"/>
    <property type="match status" value="1"/>
</dbReference>
<keyword evidence="2 4" id="KW-0326">Glycosidase</keyword>